<dbReference type="PANTHER" id="PTHR24343">
    <property type="entry name" value="SERINE/THREONINE KINASE"/>
    <property type="match status" value="1"/>
</dbReference>
<feature type="compositionally biased region" description="Low complexity" evidence="10">
    <location>
        <begin position="199"/>
        <end position="213"/>
    </location>
</feature>
<dbReference type="SUPFAM" id="SSF56112">
    <property type="entry name" value="Protein kinase-like (PK-like)"/>
    <property type="match status" value="1"/>
</dbReference>
<evidence type="ECO:0000256" key="9">
    <source>
        <dbReference type="PROSITE-ProRule" id="PRU10141"/>
    </source>
</evidence>
<dbReference type="FunFam" id="1.10.510.10:FF:000919">
    <property type="entry name" value="NPR1p Protein kinase"/>
    <property type="match status" value="1"/>
</dbReference>
<evidence type="ECO:0000313" key="13">
    <source>
        <dbReference type="Proteomes" id="UP000094455"/>
    </source>
</evidence>
<proteinExistence type="predicted"/>
<name>A0A1E3NP72_9ASCO</name>
<evidence type="ECO:0000256" key="10">
    <source>
        <dbReference type="SAM" id="MobiDB-lite"/>
    </source>
</evidence>
<dbReference type="Gene3D" id="1.10.510.10">
    <property type="entry name" value="Transferase(Phosphotransferase) domain 1"/>
    <property type="match status" value="1"/>
</dbReference>
<feature type="region of interest" description="Disordered" evidence="10">
    <location>
        <begin position="183"/>
        <end position="239"/>
    </location>
</feature>
<keyword evidence="13" id="KW-1185">Reference proteome</keyword>
<keyword evidence="5" id="KW-0418">Kinase</keyword>
<dbReference type="GO" id="GO:0030447">
    <property type="term" value="P:filamentous growth"/>
    <property type="evidence" value="ECO:0007669"/>
    <property type="project" value="UniProtKB-ARBA"/>
</dbReference>
<dbReference type="SMART" id="SM00220">
    <property type="entry name" value="S_TKc"/>
    <property type="match status" value="1"/>
</dbReference>
<dbReference type="EMBL" id="KV454002">
    <property type="protein sequence ID" value="ODQ47333.1"/>
    <property type="molecule type" value="Genomic_DNA"/>
</dbReference>
<evidence type="ECO:0000256" key="7">
    <source>
        <dbReference type="ARBA" id="ARBA00047899"/>
    </source>
</evidence>
<keyword evidence="4 9" id="KW-0547">Nucleotide-binding</keyword>
<dbReference type="OrthoDB" id="6513151at2759"/>
<dbReference type="PANTHER" id="PTHR24343:SF113">
    <property type="entry name" value="NITROGEN PERMEASE REACTIVATOR PROTEIN-RELATED"/>
    <property type="match status" value="1"/>
</dbReference>
<feature type="region of interest" description="Disordered" evidence="10">
    <location>
        <begin position="1"/>
        <end position="79"/>
    </location>
</feature>
<sequence length="736" mass="79905">GVSSLTKLMNEQKQKPSSPLSLQINTSDSSSHMNSYNGTITTAVSVGTSPDEGEIDEHTHPGLLSHSSKTSVSSFKNSPSTSSLFKQTNSFTQLSSSIPYSVPGNHKPSTSGTPSSSSFTNMPVNGQFITGTQLSSPTVASNQIESRFVVSKQKIEARGLSSSVNTNSKSSSSLANFFSKSRRSTATNFDSLPPSPVTYSSNNNMSNYSANNAPQHDLHSPSSQSSNESNSSVSTRHSSMADLRRFFKRSASISNAPPSSPRVSNLSAGLSSQRQSSVSNTTNGNSYTPIQVPPVSAGSISQLSTLSNTPNSTHFRNPNFIGNNPPSSSPASSSSNYTQHLSVGGNSTSIPFSKRYVKFGESLGAGAGGQVKLVKRLSDQKVFAVKEFRAKFVTENKRDYTKKITSEYCIGSTLKHPNVIETIEISFENDRLVQVMEYCDYDLFAIVMSNKMSEEEVNCCFKQILNGLRYIHSIGLAHRDLKLDNCVINKHGIVKIIDFGSAVVYQYPFSNMLIEATGIVGSDPYLAPEVCVFNTYDPRPVDVWSTAIIYCCMILKKFPWKIPKLSDASFKAFACREPGVTFGELLKRIPEPPSYDAELNDSSTTIPVLKTEVIEAHEVETPQIATVGNTTDGGNVTTEDGAKHTSNLIGEERLLNALSSEVRPLISKMVRLAPACRITVDECFEDPWLESVQMCAMVDENGESSCDGKLIPANDHEHTQVDQSVAHIASLERAKR</sequence>
<dbReference type="Gene3D" id="3.30.200.20">
    <property type="entry name" value="Phosphorylase Kinase, domain 1"/>
    <property type="match status" value="1"/>
</dbReference>
<dbReference type="GO" id="GO:0005829">
    <property type="term" value="C:cytosol"/>
    <property type="evidence" value="ECO:0007669"/>
    <property type="project" value="TreeGrafter"/>
</dbReference>
<dbReference type="STRING" id="763406.A0A1E3NP72"/>
<evidence type="ECO:0000256" key="8">
    <source>
        <dbReference type="ARBA" id="ARBA00048679"/>
    </source>
</evidence>
<evidence type="ECO:0000256" key="5">
    <source>
        <dbReference type="ARBA" id="ARBA00022777"/>
    </source>
</evidence>
<dbReference type="AlphaFoldDB" id="A0A1E3NP72"/>
<feature type="domain" description="Protein kinase" evidence="11">
    <location>
        <begin position="357"/>
        <end position="689"/>
    </location>
</feature>
<evidence type="ECO:0000256" key="4">
    <source>
        <dbReference type="ARBA" id="ARBA00022741"/>
    </source>
</evidence>
<feature type="non-terminal residue" evidence="12">
    <location>
        <position position="1"/>
    </location>
</feature>
<evidence type="ECO:0000256" key="2">
    <source>
        <dbReference type="ARBA" id="ARBA00022527"/>
    </source>
</evidence>
<dbReference type="PROSITE" id="PS00107">
    <property type="entry name" value="PROTEIN_KINASE_ATP"/>
    <property type="match status" value="1"/>
</dbReference>
<feature type="compositionally biased region" description="Polar residues" evidence="10">
    <location>
        <begin position="298"/>
        <end position="322"/>
    </location>
</feature>
<feature type="region of interest" description="Disordered" evidence="10">
    <location>
        <begin position="251"/>
        <end position="340"/>
    </location>
</feature>
<protein>
    <recommendedName>
        <fullName evidence="1">non-specific serine/threonine protein kinase</fullName>
        <ecNumber evidence="1">2.7.11.1</ecNumber>
    </recommendedName>
</protein>
<dbReference type="InterPro" id="IPR011009">
    <property type="entry name" value="Kinase-like_dom_sf"/>
</dbReference>
<comment type="catalytic activity">
    <reaction evidence="7">
        <text>L-threonyl-[protein] + ATP = O-phospho-L-threonyl-[protein] + ADP + H(+)</text>
        <dbReference type="Rhea" id="RHEA:46608"/>
        <dbReference type="Rhea" id="RHEA-COMP:11060"/>
        <dbReference type="Rhea" id="RHEA-COMP:11605"/>
        <dbReference type="ChEBI" id="CHEBI:15378"/>
        <dbReference type="ChEBI" id="CHEBI:30013"/>
        <dbReference type="ChEBI" id="CHEBI:30616"/>
        <dbReference type="ChEBI" id="CHEBI:61977"/>
        <dbReference type="ChEBI" id="CHEBI:456216"/>
        <dbReference type="EC" id="2.7.11.1"/>
    </reaction>
</comment>
<feature type="binding site" evidence="9">
    <location>
        <position position="386"/>
    </location>
    <ligand>
        <name>ATP</name>
        <dbReference type="ChEBI" id="CHEBI:30616"/>
    </ligand>
</feature>
<gene>
    <name evidence="12" type="ORF">PICMEDRAFT_23531</name>
</gene>
<feature type="region of interest" description="Disordered" evidence="10">
    <location>
        <begin position="96"/>
        <end position="124"/>
    </location>
</feature>
<dbReference type="Proteomes" id="UP000094455">
    <property type="component" value="Unassembled WGS sequence"/>
</dbReference>
<feature type="compositionally biased region" description="Polar residues" evidence="10">
    <location>
        <begin position="262"/>
        <end position="289"/>
    </location>
</feature>
<evidence type="ECO:0000256" key="1">
    <source>
        <dbReference type="ARBA" id="ARBA00012513"/>
    </source>
</evidence>
<feature type="compositionally biased region" description="Polar residues" evidence="10">
    <location>
        <begin position="1"/>
        <end position="48"/>
    </location>
</feature>
<organism evidence="12 13">
    <name type="scientific">Pichia membranifaciens NRRL Y-2026</name>
    <dbReference type="NCBI Taxonomy" id="763406"/>
    <lineage>
        <taxon>Eukaryota</taxon>
        <taxon>Fungi</taxon>
        <taxon>Dikarya</taxon>
        <taxon>Ascomycota</taxon>
        <taxon>Saccharomycotina</taxon>
        <taxon>Pichiomycetes</taxon>
        <taxon>Pichiales</taxon>
        <taxon>Pichiaceae</taxon>
        <taxon>Pichia</taxon>
    </lineage>
</organism>
<dbReference type="PROSITE" id="PS00108">
    <property type="entry name" value="PROTEIN_KINASE_ST"/>
    <property type="match status" value="1"/>
</dbReference>
<accession>A0A1E3NP72</accession>
<dbReference type="InterPro" id="IPR008271">
    <property type="entry name" value="Ser/Thr_kinase_AS"/>
</dbReference>
<keyword evidence="3" id="KW-0808">Transferase</keyword>
<feature type="non-terminal residue" evidence="12">
    <location>
        <position position="736"/>
    </location>
</feature>
<dbReference type="InterPro" id="IPR000719">
    <property type="entry name" value="Prot_kinase_dom"/>
</dbReference>
<dbReference type="PROSITE" id="PS50011">
    <property type="entry name" value="PROTEIN_KINASE_DOM"/>
    <property type="match status" value="1"/>
</dbReference>
<dbReference type="GeneID" id="30178997"/>
<evidence type="ECO:0000256" key="6">
    <source>
        <dbReference type="ARBA" id="ARBA00022840"/>
    </source>
</evidence>
<dbReference type="InterPro" id="IPR017441">
    <property type="entry name" value="Protein_kinase_ATP_BS"/>
</dbReference>
<dbReference type="GO" id="GO:0005524">
    <property type="term" value="F:ATP binding"/>
    <property type="evidence" value="ECO:0007669"/>
    <property type="project" value="UniProtKB-UniRule"/>
</dbReference>
<feature type="compositionally biased region" description="Low complexity" evidence="10">
    <location>
        <begin position="220"/>
        <end position="238"/>
    </location>
</feature>
<dbReference type="RefSeq" id="XP_019018446.1">
    <property type="nucleotide sequence ID" value="XM_019162310.1"/>
</dbReference>
<keyword evidence="2" id="KW-0723">Serine/threonine-protein kinase</keyword>
<feature type="compositionally biased region" description="Low complexity" evidence="10">
    <location>
        <begin position="65"/>
        <end position="79"/>
    </location>
</feature>
<dbReference type="EC" id="2.7.11.1" evidence="1"/>
<dbReference type="Pfam" id="PF00069">
    <property type="entry name" value="Pkinase"/>
    <property type="match status" value="1"/>
</dbReference>
<evidence type="ECO:0000259" key="11">
    <source>
        <dbReference type="PROSITE" id="PS50011"/>
    </source>
</evidence>
<feature type="compositionally biased region" description="Low complexity" evidence="10">
    <location>
        <begin position="323"/>
        <end position="336"/>
    </location>
</feature>
<keyword evidence="6 9" id="KW-0067">ATP-binding</keyword>
<comment type="catalytic activity">
    <reaction evidence="8">
        <text>L-seryl-[protein] + ATP = O-phospho-L-seryl-[protein] + ADP + H(+)</text>
        <dbReference type="Rhea" id="RHEA:17989"/>
        <dbReference type="Rhea" id="RHEA-COMP:9863"/>
        <dbReference type="Rhea" id="RHEA-COMP:11604"/>
        <dbReference type="ChEBI" id="CHEBI:15378"/>
        <dbReference type="ChEBI" id="CHEBI:29999"/>
        <dbReference type="ChEBI" id="CHEBI:30616"/>
        <dbReference type="ChEBI" id="CHEBI:83421"/>
        <dbReference type="ChEBI" id="CHEBI:456216"/>
        <dbReference type="EC" id="2.7.11.1"/>
    </reaction>
</comment>
<feature type="compositionally biased region" description="Low complexity" evidence="10">
    <location>
        <begin position="108"/>
        <end position="118"/>
    </location>
</feature>
<dbReference type="GO" id="GO:0004674">
    <property type="term" value="F:protein serine/threonine kinase activity"/>
    <property type="evidence" value="ECO:0007669"/>
    <property type="project" value="UniProtKB-KW"/>
</dbReference>
<evidence type="ECO:0000313" key="12">
    <source>
        <dbReference type="EMBL" id="ODQ47333.1"/>
    </source>
</evidence>
<reference evidence="12 13" key="1">
    <citation type="journal article" date="2016" name="Proc. Natl. Acad. Sci. U.S.A.">
        <title>Comparative genomics of biotechnologically important yeasts.</title>
        <authorList>
            <person name="Riley R."/>
            <person name="Haridas S."/>
            <person name="Wolfe K.H."/>
            <person name="Lopes M.R."/>
            <person name="Hittinger C.T."/>
            <person name="Goeker M."/>
            <person name="Salamov A.A."/>
            <person name="Wisecaver J.H."/>
            <person name="Long T.M."/>
            <person name="Calvey C.H."/>
            <person name="Aerts A.L."/>
            <person name="Barry K.W."/>
            <person name="Choi C."/>
            <person name="Clum A."/>
            <person name="Coughlan A.Y."/>
            <person name="Deshpande S."/>
            <person name="Douglass A.P."/>
            <person name="Hanson S.J."/>
            <person name="Klenk H.-P."/>
            <person name="LaButti K.M."/>
            <person name="Lapidus A."/>
            <person name="Lindquist E.A."/>
            <person name="Lipzen A.M."/>
            <person name="Meier-Kolthoff J.P."/>
            <person name="Ohm R.A."/>
            <person name="Otillar R.P."/>
            <person name="Pangilinan J.L."/>
            <person name="Peng Y."/>
            <person name="Rokas A."/>
            <person name="Rosa C.A."/>
            <person name="Scheuner C."/>
            <person name="Sibirny A.A."/>
            <person name="Slot J.C."/>
            <person name="Stielow J.B."/>
            <person name="Sun H."/>
            <person name="Kurtzman C.P."/>
            <person name="Blackwell M."/>
            <person name="Grigoriev I.V."/>
            <person name="Jeffries T.W."/>
        </authorList>
    </citation>
    <scope>NUCLEOTIDE SEQUENCE [LARGE SCALE GENOMIC DNA]</scope>
    <source>
        <strain evidence="12 13">NRRL Y-2026</strain>
    </source>
</reference>
<evidence type="ECO:0000256" key="3">
    <source>
        <dbReference type="ARBA" id="ARBA00022679"/>
    </source>
</evidence>